<organism evidence="1 2">
    <name type="scientific">Neisseria shayeganii 871</name>
    <dbReference type="NCBI Taxonomy" id="1032488"/>
    <lineage>
        <taxon>Bacteria</taxon>
        <taxon>Pseudomonadati</taxon>
        <taxon>Pseudomonadota</taxon>
        <taxon>Betaproteobacteria</taxon>
        <taxon>Neisseriales</taxon>
        <taxon>Neisseriaceae</taxon>
        <taxon>Neisseria</taxon>
    </lineage>
</organism>
<comment type="caution">
    <text evidence="1">The sequence shown here is derived from an EMBL/GenBank/DDBJ whole genome shotgun (WGS) entry which is preliminary data.</text>
</comment>
<dbReference type="EMBL" id="AGAY01000073">
    <property type="protein sequence ID" value="EGY51659.1"/>
    <property type="molecule type" value="Genomic_DNA"/>
</dbReference>
<gene>
    <name evidence="1" type="ORF">HMPREF9371_2123</name>
</gene>
<dbReference type="STRING" id="1032488.HMPREF9371_2123"/>
<reference evidence="1 2" key="1">
    <citation type="submission" date="2011-05" db="EMBL/GenBank/DDBJ databases">
        <authorList>
            <person name="Muzny D."/>
            <person name="Qin X."/>
            <person name="Deng J."/>
            <person name="Jiang H."/>
            <person name="Liu Y."/>
            <person name="Qu J."/>
            <person name="Song X.-Z."/>
            <person name="Zhang L."/>
            <person name="Thornton R."/>
            <person name="Coyle M."/>
            <person name="Francisco L."/>
            <person name="Jackson L."/>
            <person name="Javaid M."/>
            <person name="Korchina V."/>
            <person name="Kovar C."/>
            <person name="Mata R."/>
            <person name="Mathew T."/>
            <person name="Ngo R."/>
            <person name="Nguyen L."/>
            <person name="Nguyen N."/>
            <person name="Okwuonu G."/>
            <person name="Ongeri F."/>
            <person name="Pham C."/>
            <person name="Simmons D."/>
            <person name="Wilczek-Boney K."/>
            <person name="Hale W."/>
            <person name="Jakkamsetti A."/>
            <person name="Pham P."/>
            <person name="Ruth R."/>
            <person name="San Lucas F."/>
            <person name="Warren J."/>
            <person name="Zhang J."/>
            <person name="Zhao Z."/>
            <person name="Zhou C."/>
            <person name="Zhu D."/>
            <person name="Lee S."/>
            <person name="Bess C."/>
            <person name="Blankenburg K."/>
            <person name="Forbes L."/>
            <person name="Fu Q."/>
            <person name="Gubbala S."/>
            <person name="Hirani K."/>
            <person name="Jayaseelan J.C."/>
            <person name="Lara F."/>
            <person name="Munidasa M."/>
            <person name="Palculict T."/>
            <person name="Patil S."/>
            <person name="Pu L.-L."/>
            <person name="Saada N."/>
            <person name="Tang L."/>
            <person name="Weissenberger G."/>
            <person name="Zhu Y."/>
            <person name="Hemphill L."/>
            <person name="Shang Y."/>
            <person name="Youmans B."/>
            <person name="Ayvaz T."/>
            <person name="Ross M."/>
            <person name="Santibanez J."/>
            <person name="Aqrawi P."/>
            <person name="Gross S."/>
            <person name="Joshi V."/>
            <person name="Fowler G."/>
            <person name="Nazareth L."/>
            <person name="Reid J."/>
            <person name="Worley K."/>
            <person name="Petrosino J."/>
            <person name="Highlander S."/>
            <person name="Gibbs R."/>
        </authorList>
    </citation>
    <scope>NUCLEOTIDE SEQUENCE [LARGE SCALE GENOMIC DNA]</scope>
    <source>
        <strain evidence="1 2">871</strain>
    </source>
</reference>
<evidence type="ECO:0000313" key="1">
    <source>
        <dbReference type="EMBL" id="EGY51659.1"/>
    </source>
</evidence>
<keyword evidence="2" id="KW-1185">Reference proteome</keyword>
<accession>G4CKI3</accession>
<evidence type="ECO:0000313" key="2">
    <source>
        <dbReference type="Proteomes" id="UP000003019"/>
    </source>
</evidence>
<dbReference type="Proteomes" id="UP000003019">
    <property type="component" value="Unassembled WGS sequence"/>
</dbReference>
<protein>
    <submittedName>
        <fullName evidence="1">Uncharacterized protein</fullName>
    </submittedName>
</protein>
<dbReference type="HOGENOM" id="CLU_171823_0_0_4"/>
<dbReference type="OrthoDB" id="6989327at2"/>
<dbReference type="AlphaFoldDB" id="G4CKI3"/>
<name>G4CKI3_9NEIS</name>
<sequence>MKSILVPRDLDTMKKLDIDQAPDEDLFKINVDDKEIYHLFNSGFVDKVNQNLNVIIDDFEYEEIIGNNELYGIKELSYLFSVKYKNYSIYKKIYALSLIAIDRKTGLFFFF</sequence>
<proteinExistence type="predicted"/>
<dbReference type="RefSeq" id="WP_009119809.1">
    <property type="nucleotide sequence ID" value="NZ_JH164926.1"/>
</dbReference>